<keyword evidence="8" id="KW-1185">Reference proteome</keyword>
<accession>A0A506U8U3</accession>
<proteinExistence type="predicted"/>
<dbReference type="SUPFAM" id="SSF54292">
    <property type="entry name" value="2Fe-2S ferredoxin-like"/>
    <property type="match status" value="1"/>
</dbReference>
<dbReference type="InterPro" id="IPR051452">
    <property type="entry name" value="Diverse_Oxidoreductases"/>
</dbReference>
<dbReference type="Proteomes" id="UP000320314">
    <property type="component" value="Unassembled WGS sequence"/>
</dbReference>
<dbReference type="PANTHER" id="PTHR44379:SF6">
    <property type="entry name" value="BLR6046 PROTEIN"/>
    <property type="match status" value="1"/>
</dbReference>
<dbReference type="CDD" id="cd00207">
    <property type="entry name" value="fer2"/>
    <property type="match status" value="1"/>
</dbReference>
<dbReference type="Gene3D" id="3.10.20.30">
    <property type="match status" value="1"/>
</dbReference>
<keyword evidence="4" id="KW-0408">Iron</keyword>
<feature type="domain" description="2Fe-2S ferredoxin-type" evidence="6">
    <location>
        <begin position="6"/>
        <end position="82"/>
    </location>
</feature>
<dbReference type="OrthoDB" id="9806714at2"/>
<dbReference type="InterPro" id="IPR002888">
    <property type="entry name" value="2Fe-2S-bd"/>
</dbReference>
<dbReference type="SUPFAM" id="SSF47741">
    <property type="entry name" value="CO dehydrogenase ISP C-domain like"/>
    <property type="match status" value="1"/>
</dbReference>
<dbReference type="InterPro" id="IPR006058">
    <property type="entry name" value="2Fe2S_fd_BS"/>
</dbReference>
<dbReference type="InterPro" id="IPR036010">
    <property type="entry name" value="2Fe-2S_ferredoxin-like_sf"/>
</dbReference>
<dbReference type="GO" id="GO:0051537">
    <property type="term" value="F:2 iron, 2 sulfur cluster binding"/>
    <property type="evidence" value="ECO:0007669"/>
    <property type="project" value="UniProtKB-KW"/>
</dbReference>
<evidence type="ECO:0000256" key="2">
    <source>
        <dbReference type="ARBA" id="ARBA00022723"/>
    </source>
</evidence>
<keyword evidence="3" id="KW-0560">Oxidoreductase</keyword>
<keyword evidence="1" id="KW-0001">2Fe-2S</keyword>
<dbReference type="GO" id="GO:0046872">
    <property type="term" value="F:metal ion binding"/>
    <property type="evidence" value="ECO:0007669"/>
    <property type="project" value="UniProtKB-KW"/>
</dbReference>
<gene>
    <name evidence="7" type="ORF">FJU11_08385</name>
</gene>
<dbReference type="Pfam" id="PF01799">
    <property type="entry name" value="Fer2_2"/>
    <property type="match status" value="1"/>
</dbReference>
<keyword evidence="2" id="KW-0479">Metal-binding</keyword>
<comment type="caution">
    <text evidence="7">The sequence shown here is derived from an EMBL/GenBank/DDBJ whole genome shotgun (WGS) entry which is preliminary data.</text>
</comment>
<dbReference type="GO" id="GO:0016491">
    <property type="term" value="F:oxidoreductase activity"/>
    <property type="evidence" value="ECO:0007669"/>
    <property type="project" value="UniProtKB-KW"/>
</dbReference>
<reference evidence="7 8" key="1">
    <citation type="submission" date="2019-06" db="EMBL/GenBank/DDBJ databases">
        <authorList>
            <person name="Li M."/>
        </authorList>
    </citation>
    <scope>NUCLEOTIDE SEQUENCE [LARGE SCALE GENOMIC DNA]</scope>
    <source>
        <strain evidence="7 8">BGMRC6574</strain>
    </source>
</reference>
<evidence type="ECO:0000256" key="3">
    <source>
        <dbReference type="ARBA" id="ARBA00023002"/>
    </source>
</evidence>
<evidence type="ECO:0000256" key="1">
    <source>
        <dbReference type="ARBA" id="ARBA00022714"/>
    </source>
</evidence>
<evidence type="ECO:0000256" key="5">
    <source>
        <dbReference type="ARBA" id="ARBA00023014"/>
    </source>
</evidence>
<dbReference type="InterPro" id="IPR001041">
    <property type="entry name" value="2Fe-2S_ferredoxin-type"/>
</dbReference>
<dbReference type="RefSeq" id="WP_141166592.1">
    <property type="nucleotide sequence ID" value="NZ_VHLH01000013.1"/>
</dbReference>
<keyword evidence="5" id="KW-0411">Iron-sulfur</keyword>
<evidence type="ECO:0000313" key="8">
    <source>
        <dbReference type="Proteomes" id="UP000320314"/>
    </source>
</evidence>
<evidence type="ECO:0000259" key="6">
    <source>
        <dbReference type="PROSITE" id="PS51085"/>
    </source>
</evidence>
<dbReference type="Gene3D" id="1.10.150.120">
    <property type="entry name" value="[2Fe-2S]-binding domain"/>
    <property type="match status" value="1"/>
</dbReference>
<name>A0A506U8U3_9HYPH</name>
<evidence type="ECO:0000256" key="4">
    <source>
        <dbReference type="ARBA" id="ARBA00023004"/>
    </source>
</evidence>
<dbReference type="EMBL" id="VHLH01000013">
    <property type="protein sequence ID" value="TPW28989.1"/>
    <property type="molecule type" value="Genomic_DNA"/>
</dbReference>
<dbReference type="AlphaFoldDB" id="A0A506U8U3"/>
<sequence length="163" mass="17062">MAERSEPVTLTINGRETAVDADGETPFLYVLRNECGLKATRFGCGVGMCGACTVLVDGEATFSCITPLETLAGREVETVEGVSRAGEVHPVVEELIAGQAAQCGYCLPGIVMAAVAHLRSTPSANRASIAAALDGNLCRCGAHVRILNAIERAVQRMQGEETV</sequence>
<dbReference type="PANTHER" id="PTHR44379">
    <property type="entry name" value="OXIDOREDUCTASE WITH IRON-SULFUR SUBUNIT"/>
    <property type="match status" value="1"/>
</dbReference>
<dbReference type="InterPro" id="IPR012675">
    <property type="entry name" value="Beta-grasp_dom_sf"/>
</dbReference>
<dbReference type="InterPro" id="IPR036884">
    <property type="entry name" value="2Fe-2S-bd_dom_sf"/>
</dbReference>
<protein>
    <submittedName>
        <fullName evidence="7">(2Fe-2S)-binding protein</fullName>
    </submittedName>
</protein>
<dbReference type="Pfam" id="PF00111">
    <property type="entry name" value="Fer2"/>
    <property type="match status" value="1"/>
</dbReference>
<organism evidence="7 8">
    <name type="scientific">Pararhizobium mangrovi</name>
    <dbReference type="NCBI Taxonomy" id="2590452"/>
    <lineage>
        <taxon>Bacteria</taxon>
        <taxon>Pseudomonadati</taxon>
        <taxon>Pseudomonadota</taxon>
        <taxon>Alphaproteobacteria</taxon>
        <taxon>Hyphomicrobiales</taxon>
        <taxon>Rhizobiaceae</taxon>
        <taxon>Rhizobium/Agrobacterium group</taxon>
        <taxon>Pararhizobium</taxon>
    </lineage>
</organism>
<dbReference type="PROSITE" id="PS00197">
    <property type="entry name" value="2FE2S_FER_1"/>
    <property type="match status" value="1"/>
</dbReference>
<evidence type="ECO:0000313" key="7">
    <source>
        <dbReference type="EMBL" id="TPW28989.1"/>
    </source>
</evidence>
<dbReference type="PROSITE" id="PS51085">
    <property type="entry name" value="2FE2S_FER_2"/>
    <property type="match status" value="1"/>
</dbReference>